<sequence length="274" mass="32263">MCLQIPPASRKISVHGGTFLYGNQIYESILHNHTLIERAERAEKAFPNATIVIDCFHIIKRTRDATEEIRLRKKRLAITEQNKERADFKKKQERNRKQRKYYRKRHPKKYKGKKRGRKPIRGNSAFRPTTLDNGETKVELITKSKHLLSMSRDKWSDSQKTRAALLFGLYPKIKEAYELVDSLRAVFRSKLSREEATKRLHGWYQKVAECTMREVKAARDLIKSREEQVLNYFINRSTNAAAESLNSKLKRFRAKLHGVSDYTFFLFRVSRIFG</sequence>
<feature type="domain" description="Transposase IS204/IS1001/IS1096/IS1165 DDE" evidence="2">
    <location>
        <begin position="42"/>
        <end position="106"/>
    </location>
</feature>
<protein>
    <submittedName>
        <fullName evidence="3">Transposase</fullName>
    </submittedName>
</protein>
<gene>
    <name evidence="3" type="ORF">QHG74_10880</name>
</gene>
<reference evidence="3 4" key="1">
    <citation type="submission" date="2023-04" db="EMBL/GenBank/DDBJ databases">
        <title>Bacteroides pacosi sp. nov., isolated from the fecal material of an alpaca.</title>
        <authorList>
            <person name="Miller S."/>
            <person name="Hendry M."/>
            <person name="King J."/>
            <person name="Sankaranarayanan K."/>
            <person name="Lawson P.A."/>
        </authorList>
    </citation>
    <scope>NUCLEOTIDE SEQUENCE [LARGE SCALE GENOMIC DNA]</scope>
    <source>
        <strain evidence="3 4">A2-P53</strain>
    </source>
</reference>
<evidence type="ECO:0000313" key="4">
    <source>
        <dbReference type="Proteomes" id="UP001292913"/>
    </source>
</evidence>
<keyword evidence="4" id="KW-1185">Reference proteome</keyword>
<evidence type="ECO:0000313" key="3">
    <source>
        <dbReference type="EMBL" id="MDY7258222.1"/>
    </source>
</evidence>
<feature type="domain" description="Transposase IS204/IS1001/IS1096/IS1165 DDE" evidence="2">
    <location>
        <begin position="138"/>
        <end position="269"/>
    </location>
</feature>
<dbReference type="InterPro" id="IPR047951">
    <property type="entry name" value="Transpos_ISL3"/>
</dbReference>
<dbReference type="Proteomes" id="UP001292913">
    <property type="component" value="Unassembled WGS sequence"/>
</dbReference>
<dbReference type="InterPro" id="IPR002560">
    <property type="entry name" value="Transposase_DDE"/>
</dbReference>
<feature type="region of interest" description="Disordered" evidence="1">
    <location>
        <begin position="83"/>
        <end position="131"/>
    </location>
</feature>
<dbReference type="PANTHER" id="PTHR33498">
    <property type="entry name" value="TRANSPOSASE FOR INSERTION SEQUENCE ELEMENT IS1557"/>
    <property type="match status" value="1"/>
</dbReference>
<dbReference type="EMBL" id="JARZAK010000006">
    <property type="protein sequence ID" value="MDY7258222.1"/>
    <property type="molecule type" value="Genomic_DNA"/>
</dbReference>
<feature type="compositionally biased region" description="Basic residues" evidence="1">
    <location>
        <begin position="91"/>
        <end position="120"/>
    </location>
</feature>
<organism evidence="3 4">
    <name type="scientific">Bacteroides vicugnae</name>
    <dbReference type="NCBI Taxonomy" id="3037989"/>
    <lineage>
        <taxon>Bacteria</taxon>
        <taxon>Pseudomonadati</taxon>
        <taxon>Bacteroidota</taxon>
        <taxon>Bacteroidia</taxon>
        <taxon>Bacteroidales</taxon>
        <taxon>Bacteroidaceae</taxon>
        <taxon>Bacteroides</taxon>
    </lineage>
</organism>
<evidence type="ECO:0000259" key="2">
    <source>
        <dbReference type="Pfam" id="PF01610"/>
    </source>
</evidence>
<name>A0ABU5HPW8_9BACE</name>
<dbReference type="Pfam" id="PF01610">
    <property type="entry name" value="DDE_Tnp_ISL3"/>
    <property type="match status" value="2"/>
</dbReference>
<dbReference type="PANTHER" id="PTHR33498:SF1">
    <property type="entry name" value="TRANSPOSASE FOR INSERTION SEQUENCE ELEMENT IS1557"/>
    <property type="match status" value="1"/>
</dbReference>
<accession>A0ABU5HPW8</accession>
<dbReference type="RefSeq" id="WP_258978598.1">
    <property type="nucleotide sequence ID" value="NZ_JARZAK010000006.1"/>
</dbReference>
<proteinExistence type="predicted"/>
<comment type="caution">
    <text evidence="3">The sequence shown here is derived from an EMBL/GenBank/DDBJ whole genome shotgun (WGS) entry which is preliminary data.</text>
</comment>
<evidence type="ECO:0000256" key="1">
    <source>
        <dbReference type="SAM" id="MobiDB-lite"/>
    </source>
</evidence>